<dbReference type="RefSeq" id="XP_015514650.2">
    <property type="nucleotide sequence ID" value="XM_015659164.2"/>
</dbReference>
<keyword evidence="2" id="KW-1185">Reference proteome</keyword>
<dbReference type="Proteomes" id="UP000829291">
    <property type="component" value="Chromosome 3"/>
</dbReference>
<proteinExistence type="predicted"/>
<feature type="domain" description="PiggyBac transposable element-derived protein" evidence="1">
    <location>
        <begin position="120"/>
        <end position="467"/>
    </location>
</feature>
<dbReference type="InterPro" id="IPR035896">
    <property type="entry name" value="AN1-like_Znf"/>
</dbReference>
<reference evidence="3" key="1">
    <citation type="submission" date="2025-08" db="UniProtKB">
        <authorList>
            <consortium name="RefSeq"/>
        </authorList>
    </citation>
    <scope>IDENTIFICATION</scope>
    <source>
        <tissue evidence="3">Thorax and Abdomen</tissue>
    </source>
</reference>
<dbReference type="KEGG" id="nlo:107220524"/>
<dbReference type="Pfam" id="PF13843">
    <property type="entry name" value="DDE_Tnp_1_7"/>
    <property type="match status" value="1"/>
</dbReference>
<dbReference type="InParanoid" id="A0A6J0BIU9"/>
<evidence type="ECO:0000313" key="2">
    <source>
        <dbReference type="Proteomes" id="UP000829291"/>
    </source>
</evidence>
<dbReference type="InterPro" id="IPR029526">
    <property type="entry name" value="PGBD"/>
</dbReference>
<gene>
    <name evidence="3" type="primary">LOC107220524</name>
</gene>
<dbReference type="SUPFAM" id="SSF118310">
    <property type="entry name" value="AN1-like Zinc finger"/>
    <property type="match status" value="1"/>
</dbReference>
<evidence type="ECO:0000259" key="1">
    <source>
        <dbReference type="Pfam" id="PF13843"/>
    </source>
</evidence>
<dbReference type="OrthoDB" id="8123139at2759"/>
<protein>
    <submittedName>
        <fullName evidence="3">Uncharacterized protein LOC107220524 isoform X1</fullName>
    </submittedName>
</protein>
<evidence type="ECO:0000313" key="3">
    <source>
        <dbReference type="RefSeq" id="XP_015514650.2"/>
    </source>
</evidence>
<name>A0A6J0BIU9_NEOLC</name>
<dbReference type="GeneID" id="107220524"/>
<dbReference type="AlphaFoldDB" id="A0A6J0BIU9"/>
<dbReference type="PANTHER" id="PTHR46599">
    <property type="entry name" value="PIGGYBAC TRANSPOSABLE ELEMENT-DERIVED PROTEIN 4"/>
    <property type="match status" value="1"/>
</dbReference>
<dbReference type="PANTHER" id="PTHR46599:SF6">
    <property type="entry name" value="DUAL SPECIFICITY PHOSPHATASE 26"/>
    <property type="match status" value="1"/>
</dbReference>
<organism evidence="3">
    <name type="scientific">Neodiprion lecontei</name>
    <name type="common">Redheaded pine sawfly</name>
    <dbReference type="NCBI Taxonomy" id="441921"/>
    <lineage>
        <taxon>Eukaryota</taxon>
        <taxon>Metazoa</taxon>
        <taxon>Ecdysozoa</taxon>
        <taxon>Arthropoda</taxon>
        <taxon>Hexapoda</taxon>
        <taxon>Insecta</taxon>
        <taxon>Pterygota</taxon>
        <taxon>Neoptera</taxon>
        <taxon>Endopterygota</taxon>
        <taxon>Hymenoptera</taxon>
        <taxon>Tenthredinoidea</taxon>
        <taxon>Diprionidae</taxon>
        <taxon>Diprioninae</taxon>
        <taxon>Neodiprion</taxon>
    </lineage>
</organism>
<sequence length="569" mass="65319">MTQRSHETIRSLLRGLPLGTSYEIPWQDEPNNEEAFHEVNDIQDADEDTGLGHKGEIPMDVEYDSYEEQAQHAQGPLHGQFAIEGKNNYKWYANNSEIPVLQVSEISFAKPNGDAKNIRTPLEAWSLLFSNDLLDIIVRHTNEEIRRRAEYKIEDLYRETNLVELKALLGLLYFTGLVRQNPPSEDLWKPLFGIVSFASAIKKRRFYYLLACLTFDDEATRVERRKAHELAPINEIWDLFILNCTRNYFPSNCCTIDKQFLKFHGQFCSKVYVPDKPNKCGIKIVCMNDVQTSYLISAEPYAGRVPTLAGESVPNYYVRKLSESIHHTGRNITCDNWFMSVDLVREMKIHYNLSMVGTLRKSMCEIPPSFTQNATPGTVRFGFAEGNTLVSYCPGSKKVLILLSSFHKTGLVNVVTGSPEILDFYTRTKEATYRFDQMCQAYTTVRHTSRWPLRIFFGMLDHAGVNSLVLYNLQANMITSRINFIKELTYALIQPQLQARTESLVQQPALPLTFQNIRKVQQQRRKTHKTARCAFCTDVRLTAVRCVRCERPSCEAHRITVCKSCNEAI</sequence>
<accession>A0A6J0BIU9</accession>